<name>A0AAD3XES0_NEPGR</name>
<evidence type="ECO:0000256" key="5">
    <source>
        <dbReference type="RuleBase" id="RU003682"/>
    </source>
</evidence>
<protein>
    <recommendedName>
        <fullName evidence="6">Fe2OG dioxygenase domain-containing protein</fullName>
    </recommendedName>
</protein>
<dbReference type="PANTHER" id="PTHR10209">
    <property type="entry name" value="OXIDOREDUCTASE, 2OG-FE II OXYGENASE FAMILY PROTEIN"/>
    <property type="match status" value="1"/>
</dbReference>
<feature type="domain" description="Fe2OG dioxygenase" evidence="6">
    <location>
        <begin position="229"/>
        <end position="328"/>
    </location>
</feature>
<proteinExistence type="inferred from homology"/>
<dbReference type="AlphaFoldDB" id="A0AAD3XES0"/>
<dbReference type="PANTHER" id="PTHR10209:SF714">
    <property type="entry name" value="1-AMINOCYCLOPROPANE-1-CARBOXYLATE OXIDASE HOMOLOG 11-RELATED"/>
    <property type="match status" value="1"/>
</dbReference>
<keyword evidence="3 5" id="KW-0560">Oxidoreductase</keyword>
<reference evidence="7" key="1">
    <citation type="submission" date="2023-05" db="EMBL/GenBank/DDBJ databases">
        <title>Nepenthes gracilis genome sequencing.</title>
        <authorList>
            <person name="Fukushima K."/>
        </authorList>
    </citation>
    <scope>NUCLEOTIDE SEQUENCE</scope>
    <source>
        <strain evidence="7">SING2019-196</strain>
    </source>
</reference>
<comment type="caution">
    <text evidence="7">The sequence shown here is derived from an EMBL/GenBank/DDBJ whole genome shotgun (WGS) entry which is preliminary data.</text>
</comment>
<keyword evidence="8" id="KW-1185">Reference proteome</keyword>
<evidence type="ECO:0000256" key="4">
    <source>
        <dbReference type="ARBA" id="ARBA00023004"/>
    </source>
</evidence>
<dbReference type="Pfam" id="PF03171">
    <property type="entry name" value="2OG-FeII_Oxy"/>
    <property type="match status" value="1"/>
</dbReference>
<dbReference type="Proteomes" id="UP001279734">
    <property type="component" value="Unassembled WGS sequence"/>
</dbReference>
<accession>A0AAD3XES0</accession>
<dbReference type="EMBL" id="BSYO01000003">
    <property type="protein sequence ID" value="GMH02354.1"/>
    <property type="molecule type" value="Genomic_DNA"/>
</dbReference>
<dbReference type="Pfam" id="PF14226">
    <property type="entry name" value="DIOX_N"/>
    <property type="match status" value="1"/>
</dbReference>
<evidence type="ECO:0000313" key="7">
    <source>
        <dbReference type="EMBL" id="GMH02354.1"/>
    </source>
</evidence>
<gene>
    <name evidence="7" type="ORF">Nepgr_004193</name>
</gene>
<dbReference type="PROSITE" id="PS51471">
    <property type="entry name" value="FE2OG_OXY"/>
    <property type="match status" value="1"/>
</dbReference>
<dbReference type="InterPro" id="IPR026992">
    <property type="entry name" value="DIOX_N"/>
</dbReference>
<keyword evidence="2 5" id="KW-0479">Metal-binding</keyword>
<sequence length="380" mass="43325">MPAEHEMDINSNASESIHGALSDMYSREKEWSEFEKTRSGVKGLVDAGIINIPKFFILPSEEQLMLKSSSSDANSIQLQVPVIDLEGSRGDRRNEVVAEIRKATETWGIFQMVNHGIPVDVMNGLLESECQFHDQPKEVKMEFYSRDPNKVFQYYSTHSRESETALWRDTIICNIEAWTASPESLPPVCRKALRSYVEHAMKLRDLLSELLSEALELDHDHLDRIECMESSKMVCHYYPACPEPDLTIGTPKHSDPYFLTILLQNCIVGLQVLNDDHWVDVPPVPGALIAIVGDLLQLISNDKFKSPEHRVLATRYGPRLSTACLFSPRSENKYRSYGPIVELLFDNNPPIYKETSQGEYLRCYISNELLGSRVLTRFKR</sequence>
<dbReference type="GO" id="GO:0051213">
    <property type="term" value="F:dioxygenase activity"/>
    <property type="evidence" value="ECO:0007669"/>
    <property type="project" value="UniProtKB-ARBA"/>
</dbReference>
<dbReference type="InterPro" id="IPR027443">
    <property type="entry name" value="IPNS-like_sf"/>
</dbReference>
<dbReference type="InterPro" id="IPR005123">
    <property type="entry name" value="Oxoglu/Fe-dep_dioxygenase_dom"/>
</dbReference>
<dbReference type="FunFam" id="2.60.120.330:FF:000005">
    <property type="entry name" value="1-aminocyclopropane-1-carboxylate oxidase homolog 1"/>
    <property type="match status" value="1"/>
</dbReference>
<dbReference type="Gene3D" id="2.60.120.330">
    <property type="entry name" value="B-lactam Antibiotic, Isopenicillin N Synthase, Chain"/>
    <property type="match status" value="1"/>
</dbReference>
<dbReference type="GO" id="GO:0046872">
    <property type="term" value="F:metal ion binding"/>
    <property type="evidence" value="ECO:0007669"/>
    <property type="project" value="UniProtKB-KW"/>
</dbReference>
<organism evidence="7 8">
    <name type="scientific">Nepenthes gracilis</name>
    <name type="common">Slender pitcher plant</name>
    <dbReference type="NCBI Taxonomy" id="150966"/>
    <lineage>
        <taxon>Eukaryota</taxon>
        <taxon>Viridiplantae</taxon>
        <taxon>Streptophyta</taxon>
        <taxon>Embryophyta</taxon>
        <taxon>Tracheophyta</taxon>
        <taxon>Spermatophyta</taxon>
        <taxon>Magnoliopsida</taxon>
        <taxon>eudicotyledons</taxon>
        <taxon>Gunneridae</taxon>
        <taxon>Pentapetalae</taxon>
        <taxon>Caryophyllales</taxon>
        <taxon>Nepenthaceae</taxon>
        <taxon>Nepenthes</taxon>
    </lineage>
</organism>
<evidence type="ECO:0000256" key="2">
    <source>
        <dbReference type="ARBA" id="ARBA00022723"/>
    </source>
</evidence>
<evidence type="ECO:0000256" key="3">
    <source>
        <dbReference type="ARBA" id="ARBA00023002"/>
    </source>
</evidence>
<dbReference type="InterPro" id="IPR044861">
    <property type="entry name" value="IPNS-like_FE2OG_OXY"/>
</dbReference>
<comment type="similarity">
    <text evidence="1 5">Belongs to the iron/ascorbate-dependent oxidoreductase family.</text>
</comment>
<evidence type="ECO:0000256" key="1">
    <source>
        <dbReference type="ARBA" id="ARBA00008056"/>
    </source>
</evidence>
<evidence type="ECO:0000259" key="6">
    <source>
        <dbReference type="PROSITE" id="PS51471"/>
    </source>
</evidence>
<keyword evidence="4 5" id="KW-0408">Iron</keyword>
<evidence type="ECO:0000313" key="8">
    <source>
        <dbReference type="Proteomes" id="UP001279734"/>
    </source>
</evidence>
<dbReference type="SUPFAM" id="SSF51197">
    <property type="entry name" value="Clavaminate synthase-like"/>
    <property type="match status" value="1"/>
</dbReference>